<evidence type="ECO:0000256" key="3">
    <source>
        <dbReference type="ARBA" id="ARBA00022801"/>
    </source>
</evidence>
<proteinExistence type="predicted"/>
<evidence type="ECO:0000256" key="4">
    <source>
        <dbReference type="ARBA" id="ARBA00022833"/>
    </source>
</evidence>
<keyword evidence="2" id="KW-0479">Metal-binding</keyword>
<dbReference type="GO" id="GO:0016787">
    <property type="term" value="F:hydrolase activity"/>
    <property type="evidence" value="ECO:0007669"/>
    <property type="project" value="UniProtKB-KW"/>
</dbReference>
<evidence type="ECO:0000313" key="7">
    <source>
        <dbReference type="Proteomes" id="UP000199409"/>
    </source>
</evidence>
<protein>
    <submittedName>
        <fullName evidence="6">Glyoxylase, beta-lactamase superfamily II</fullName>
    </submittedName>
</protein>
<gene>
    <name evidence="6" type="ORF">SAMN05660420_02474</name>
</gene>
<evidence type="ECO:0000256" key="2">
    <source>
        <dbReference type="ARBA" id="ARBA00022723"/>
    </source>
</evidence>
<dbReference type="EMBL" id="FNQN01000007">
    <property type="protein sequence ID" value="SEA56380.1"/>
    <property type="molecule type" value="Genomic_DNA"/>
</dbReference>
<feature type="domain" description="Metallo-beta-lactamase" evidence="5">
    <location>
        <begin position="12"/>
        <end position="188"/>
    </location>
</feature>
<dbReference type="PANTHER" id="PTHR46233:SF3">
    <property type="entry name" value="HYDROXYACYLGLUTATHIONE HYDROLASE GLOC"/>
    <property type="match status" value="1"/>
</dbReference>
<dbReference type="SMART" id="SM00849">
    <property type="entry name" value="Lactamase_B"/>
    <property type="match status" value="1"/>
</dbReference>
<dbReference type="GO" id="GO:0046872">
    <property type="term" value="F:metal ion binding"/>
    <property type="evidence" value="ECO:0007669"/>
    <property type="project" value="UniProtKB-KW"/>
</dbReference>
<dbReference type="InterPro" id="IPR051453">
    <property type="entry name" value="MBL_Glyoxalase_II"/>
</dbReference>
<dbReference type="Gene3D" id="3.60.15.10">
    <property type="entry name" value="Ribonuclease Z/Hydroxyacylglutathione hydrolase-like"/>
    <property type="match status" value="1"/>
</dbReference>
<evidence type="ECO:0000256" key="1">
    <source>
        <dbReference type="ARBA" id="ARBA00001947"/>
    </source>
</evidence>
<dbReference type="CDD" id="cd06262">
    <property type="entry name" value="metallo-hydrolase-like_MBL-fold"/>
    <property type="match status" value="1"/>
</dbReference>
<dbReference type="RefSeq" id="WP_092348964.1">
    <property type="nucleotide sequence ID" value="NZ_FNQN01000007.1"/>
</dbReference>
<keyword evidence="7" id="KW-1185">Reference proteome</keyword>
<keyword evidence="4" id="KW-0862">Zinc</keyword>
<dbReference type="Proteomes" id="UP000199409">
    <property type="component" value="Unassembled WGS sequence"/>
</dbReference>
<comment type="cofactor">
    <cofactor evidence="1">
        <name>Zn(2+)</name>
        <dbReference type="ChEBI" id="CHEBI:29105"/>
    </cofactor>
</comment>
<dbReference type="STRING" id="37625.SAMN05660420_02474"/>
<evidence type="ECO:0000313" key="6">
    <source>
        <dbReference type="EMBL" id="SEA56380.1"/>
    </source>
</evidence>
<dbReference type="InterPro" id="IPR001279">
    <property type="entry name" value="Metallo-B-lactamas"/>
</dbReference>
<reference evidence="6 7" key="1">
    <citation type="submission" date="2016-10" db="EMBL/GenBank/DDBJ databases">
        <authorList>
            <person name="de Groot N.N."/>
        </authorList>
    </citation>
    <scope>NUCLEOTIDE SEQUENCE [LARGE SCALE GENOMIC DNA]</scope>
    <source>
        <strain evidence="6 7">DSM 7343</strain>
    </source>
</reference>
<dbReference type="SUPFAM" id="SSF56281">
    <property type="entry name" value="Metallo-hydrolase/oxidoreductase"/>
    <property type="match status" value="1"/>
</dbReference>
<accession>A0A1H4C7S5</accession>
<evidence type="ECO:0000259" key="5">
    <source>
        <dbReference type="SMART" id="SM00849"/>
    </source>
</evidence>
<keyword evidence="3" id="KW-0378">Hydrolase</keyword>
<organism evidence="6 7">
    <name type="scientific">Desulfuromusa kysingii</name>
    <dbReference type="NCBI Taxonomy" id="37625"/>
    <lineage>
        <taxon>Bacteria</taxon>
        <taxon>Pseudomonadati</taxon>
        <taxon>Thermodesulfobacteriota</taxon>
        <taxon>Desulfuromonadia</taxon>
        <taxon>Desulfuromonadales</taxon>
        <taxon>Geopsychrobacteraceae</taxon>
        <taxon>Desulfuromusa</taxon>
    </lineage>
</organism>
<name>A0A1H4C7S5_9BACT</name>
<sequence>MKIRPFQLSAYEANCYLISNKGKAVLIDPGDYSMEIANIIRNEDLQVTHILITHIHLDHFYAATAFSKLTGAKIYINPADGYLIKEEVDTWKECMYSQSCGMVDYEPFDPGMYEFLGEKCEVIATPGHTPGSLTLHFPDHTLAFVGDVIFSGSVGRSDFNGGDYETLMTTIKSKIFKFPPDTKLYTGHGPVTTVDYERRNNSFVK</sequence>
<dbReference type="OrthoDB" id="9802991at2"/>
<dbReference type="Pfam" id="PF00753">
    <property type="entry name" value="Lactamase_B"/>
    <property type="match status" value="1"/>
</dbReference>
<dbReference type="AlphaFoldDB" id="A0A1H4C7S5"/>
<dbReference type="PANTHER" id="PTHR46233">
    <property type="entry name" value="HYDROXYACYLGLUTATHIONE HYDROLASE GLOC"/>
    <property type="match status" value="1"/>
</dbReference>
<dbReference type="InterPro" id="IPR036866">
    <property type="entry name" value="RibonucZ/Hydroxyglut_hydro"/>
</dbReference>